<dbReference type="EMBL" id="UOFD01000076">
    <property type="protein sequence ID" value="VAW54362.1"/>
    <property type="molecule type" value="Genomic_DNA"/>
</dbReference>
<name>A0A3B0WTC7_9ZZZZ</name>
<evidence type="ECO:0000313" key="1">
    <source>
        <dbReference type="EMBL" id="VAW54362.1"/>
    </source>
</evidence>
<proteinExistence type="predicted"/>
<gene>
    <name evidence="1" type="ORF">MNBD_GAMMA06-305</name>
</gene>
<organism evidence="1">
    <name type="scientific">hydrothermal vent metagenome</name>
    <dbReference type="NCBI Taxonomy" id="652676"/>
    <lineage>
        <taxon>unclassified sequences</taxon>
        <taxon>metagenomes</taxon>
        <taxon>ecological metagenomes</taxon>
    </lineage>
</organism>
<accession>A0A3B0WTC7</accession>
<protein>
    <submittedName>
        <fullName evidence="1">Uncharacterized protein</fullName>
    </submittedName>
</protein>
<sequence length="58" mass="6828">MTKKTEQNWDNATWEGSRRAMIKQSLKLTVRERLIALEELNKLSRKLLSIKTVNNKVD</sequence>
<reference evidence="1" key="1">
    <citation type="submission" date="2018-06" db="EMBL/GenBank/DDBJ databases">
        <authorList>
            <person name="Zhirakovskaya E."/>
        </authorList>
    </citation>
    <scope>NUCLEOTIDE SEQUENCE</scope>
</reference>
<dbReference type="AlphaFoldDB" id="A0A3B0WTC7"/>